<accession>W6M376</accession>
<evidence type="ECO:0000313" key="5">
    <source>
        <dbReference type="EMBL" id="CDI00949.1"/>
    </source>
</evidence>
<keyword evidence="2" id="KW-0238">DNA-binding</keyword>
<dbReference type="InterPro" id="IPR010982">
    <property type="entry name" value="Lambda_DNA-bd_dom_sf"/>
</dbReference>
<comment type="caution">
    <text evidence="5">The sequence shown here is derived from an EMBL/GenBank/DDBJ whole genome shotgun (WGS) entry which is preliminary data.</text>
</comment>
<dbReference type="InterPro" id="IPR052359">
    <property type="entry name" value="HTH-type_reg/antitoxin"/>
</dbReference>
<evidence type="ECO:0000256" key="2">
    <source>
        <dbReference type="ARBA" id="ARBA00023125"/>
    </source>
</evidence>
<dbReference type="Pfam" id="PF01381">
    <property type="entry name" value="HTH_3"/>
    <property type="match status" value="1"/>
</dbReference>
<keyword evidence="3" id="KW-0804">Transcription</keyword>
<reference evidence="5" key="1">
    <citation type="submission" date="2013-07" db="EMBL/GenBank/DDBJ databases">
        <authorList>
            <person name="McIlroy S."/>
        </authorList>
    </citation>
    <scope>NUCLEOTIDE SEQUENCE [LARGE SCALE GENOMIC DNA]</scope>
    <source>
        <strain evidence="5">Run_A_D11</strain>
    </source>
</reference>
<dbReference type="Proteomes" id="UP000035760">
    <property type="component" value="Unassembled WGS sequence"/>
</dbReference>
<organism evidence="5 6">
    <name type="scientific">Candidatus Competibacter denitrificans Run_A_D11</name>
    <dbReference type="NCBI Taxonomy" id="1400863"/>
    <lineage>
        <taxon>Bacteria</taxon>
        <taxon>Pseudomonadati</taxon>
        <taxon>Pseudomonadota</taxon>
        <taxon>Gammaproteobacteria</taxon>
        <taxon>Candidatus Competibacteraceae</taxon>
        <taxon>Candidatus Competibacter</taxon>
    </lineage>
</organism>
<keyword evidence="1" id="KW-0805">Transcription regulation</keyword>
<protein>
    <submittedName>
        <fullName evidence="5">Transcriptional regulator, XRE family</fullName>
    </submittedName>
</protein>
<evidence type="ECO:0000313" key="6">
    <source>
        <dbReference type="Proteomes" id="UP000035760"/>
    </source>
</evidence>
<dbReference type="InterPro" id="IPR001387">
    <property type="entry name" value="Cro/C1-type_HTH"/>
</dbReference>
<feature type="domain" description="HTH cro/C1-type" evidence="4">
    <location>
        <begin position="45"/>
        <end position="101"/>
    </location>
</feature>
<dbReference type="OrthoDB" id="9799384at2"/>
<dbReference type="GO" id="GO:0003677">
    <property type="term" value="F:DNA binding"/>
    <property type="evidence" value="ECO:0007669"/>
    <property type="project" value="UniProtKB-KW"/>
</dbReference>
<dbReference type="PROSITE" id="PS50943">
    <property type="entry name" value="HTH_CROC1"/>
    <property type="match status" value="1"/>
</dbReference>
<sequence length="103" mass="11280">MPSTTKPMTDAELDAFEEGRDFHADLLQSIREMKAGQGTVVYSPVIAARMAAGLSQAQFASLMGVSVRTLQDWEQGRRQPSGAARTLIKVAERYPEVLRELAA</sequence>
<dbReference type="CDD" id="cd00093">
    <property type="entry name" value="HTH_XRE"/>
    <property type="match status" value="1"/>
</dbReference>
<dbReference type="PANTHER" id="PTHR36511">
    <property type="entry name" value="MERR FAMILY BACTERIAL REGULATORY PROTEIN"/>
    <property type="match status" value="1"/>
</dbReference>
<dbReference type="PANTHER" id="PTHR36511:SF4">
    <property type="entry name" value="ANTITOXIN MQSA"/>
    <property type="match status" value="1"/>
</dbReference>
<keyword evidence="6" id="KW-1185">Reference proteome</keyword>
<evidence type="ECO:0000256" key="3">
    <source>
        <dbReference type="ARBA" id="ARBA00023163"/>
    </source>
</evidence>
<evidence type="ECO:0000259" key="4">
    <source>
        <dbReference type="PROSITE" id="PS50943"/>
    </source>
</evidence>
<dbReference type="EMBL" id="CBTJ020000001">
    <property type="protein sequence ID" value="CDI00949.1"/>
    <property type="molecule type" value="Genomic_DNA"/>
</dbReference>
<dbReference type="STRING" id="1400863.BN873_10205"/>
<dbReference type="AlphaFoldDB" id="W6M376"/>
<dbReference type="SUPFAM" id="SSF47413">
    <property type="entry name" value="lambda repressor-like DNA-binding domains"/>
    <property type="match status" value="1"/>
</dbReference>
<name>W6M376_9GAMM</name>
<proteinExistence type="predicted"/>
<dbReference type="RefSeq" id="WP_048670027.1">
    <property type="nucleotide sequence ID" value="NZ_CBTJ020000001.1"/>
</dbReference>
<dbReference type="Gene3D" id="1.10.260.40">
    <property type="entry name" value="lambda repressor-like DNA-binding domains"/>
    <property type="match status" value="1"/>
</dbReference>
<dbReference type="SMART" id="SM00530">
    <property type="entry name" value="HTH_XRE"/>
    <property type="match status" value="1"/>
</dbReference>
<gene>
    <name evidence="5" type="ORF">BN873_10205</name>
</gene>
<evidence type="ECO:0000256" key="1">
    <source>
        <dbReference type="ARBA" id="ARBA00023015"/>
    </source>
</evidence>
<reference evidence="5" key="2">
    <citation type="submission" date="2014-03" db="EMBL/GenBank/DDBJ databases">
        <title>Candidatus Competibacter-lineage genomes retrieved from metagenomes reveal functional metabolic diversity.</title>
        <authorList>
            <person name="McIlroy S.J."/>
            <person name="Albertsen M."/>
            <person name="Andresen E.K."/>
            <person name="Saunders A.M."/>
            <person name="Kristiansen R."/>
            <person name="Stokholm-Bjerregaard M."/>
            <person name="Nielsen K.L."/>
            <person name="Nielsen P.H."/>
        </authorList>
    </citation>
    <scope>NUCLEOTIDE SEQUENCE</scope>
    <source>
        <strain evidence="5">Run_A_D11</strain>
    </source>
</reference>